<comment type="caution">
    <text evidence="4">The sequence shown here is derived from an EMBL/GenBank/DDBJ whole genome shotgun (WGS) entry which is preliminary data.</text>
</comment>
<accession>A0A2T4I7N3</accession>
<keyword evidence="5" id="KW-1185">Reference proteome</keyword>
<proteinExistence type="predicted"/>
<dbReference type="InterPro" id="IPR050493">
    <property type="entry name" value="FAD-dep_Monooxygenase_BioMet"/>
</dbReference>
<dbReference type="PRINTS" id="PR00420">
    <property type="entry name" value="RNGMNOXGNASE"/>
</dbReference>
<keyword evidence="2" id="KW-0503">Monooxygenase</keyword>
<dbReference type="GO" id="GO:0071949">
    <property type="term" value="F:FAD binding"/>
    <property type="evidence" value="ECO:0007669"/>
    <property type="project" value="InterPro"/>
</dbReference>
<keyword evidence="1" id="KW-0560">Oxidoreductase</keyword>
<name>A0A2T4I7N3_9SPHN</name>
<dbReference type="PANTHER" id="PTHR13789">
    <property type="entry name" value="MONOOXYGENASE"/>
    <property type="match status" value="1"/>
</dbReference>
<gene>
    <name evidence="4" type="ORF">CV103_01915</name>
</gene>
<dbReference type="InterPro" id="IPR036188">
    <property type="entry name" value="FAD/NAD-bd_sf"/>
</dbReference>
<evidence type="ECO:0000256" key="2">
    <source>
        <dbReference type="ARBA" id="ARBA00023033"/>
    </source>
</evidence>
<dbReference type="GO" id="GO:0004497">
    <property type="term" value="F:monooxygenase activity"/>
    <property type="evidence" value="ECO:0007669"/>
    <property type="project" value="UniProtKB-KW"/>
</dbReference>
<dbReference type="Gene3D" id="3.50.50.60">
    <property type="entry name" value="FAD/NAD(P)-binding domain"/>
    <property type="match status" value="1"/>
</dbReference>
<evidence type="ECO:0000313" key="4">
    <source>
        <dbReference type="EMBL" id="PTD27289.1"/>
    </source>
</evidence>
<dbReference type="InterPro" id="IPR002938">
    <property type="entry name" value="FAD-bd"/>
</dbReference>
<dbReference type="Proteomes" id="UP000241206">
    <property type="component" value="Unassembled WGS sequence"/>
</dbReference>
<evidence type="ECO:0000256" key="1">
    <source>
        <dbReference type="ARBA" id="ARBA00023002"/>
    </source>
</evidence>
<protein>
    <submittedName>
        <fullName evidence="4">Glutamate synthase</fullName>
    </submittedName>
</protein>
<dbReference type="Pfam" id="PF01494">
    <property type="entry name" value="FAD_binding_3"/>
    <property type="match status" value="1"/>
</dbReference>
<dbReference type="EMBL" id="PHHF01000008">
    <property type="protein sequence ID" value="PTD27289.1"/>
    <property type="molecule type" value="Genomic_DNA"/>
</dbReference>
<evidence type="ECO:0000259" key="3">
    <source>
        <dbReference type="Pfam" id="PF01494"/>
    </source>
</evidence>
<sequence length="415" mass="44692">MGGIDIAVAGCGPAGLAAALLLRRDGHRVTLFDRFEAPRPIGSGLMIQPTGLAVLERMGLADAVIQNGARIDRLTGQAAPRGSIVLDVHYAALGRKTAFGIGIHRARLFALLHDAVTAAGIPIATGRTIAGSDLDTAGRRRLRFSGGDAAGPFDLVVDALGTRTPLAPPTGRALAYGALWASLDWPDAPDFDETALEQRYRRASMMVGVLPIGTPPDARRAQAAFFWSLRADRLEAWRDAGLDAWKAEVLALWPACARLLDQIVDPDQLTFAHYAHRTLRHPAEPALIHIGDAWHSASPQLGQGANMALLDAWALAKGLRETADVAEGIARAVERRRRHVHLYQRLTALFTPVYQSDSHMLPFIRDRLVGPLSRLWPATWIQAAMVSGLIGDPLRPLGLDGPAAPSHRTPLREAA</sequence>
<evidence type="ECO:0000313" key="5">
    <source>
        <dbReference type="Proteomes" id="UP000241206"/>
    </source>
</evidence>
<feature type="domain" description="FAD-binding" evidence="3">
    <location>
        <begin position="5"/>
        <end position="339"/>
    </location>
</feature>
<reference evidence="4 5" key="1">
    <citation type="submission" date="2017-11" db="EMBL/GenBank/DDBJ databases">
        <title>Sphingomonas oleivorans sp. nov., isolated from oil-contaminated soil.</title>
        <authorList>
            <person name="Wang L."/>
            <person name="Chen L."/>
        </authorList>
    </citation>
    <scope>NUCLEOTIDE SEQUENCE [LARGE SCALE GENOMIC DNA]</scope>
    <source>
        <strain evidence="4 5">K101</strain>
    </source>
</reference>
<organism evidence="4 5">
    <name type="scientific">Edaphosphingomonas fennica</name>
    <dbReference type="NCBI Taxonomy" id="114404"/>
    <lineage>
        <taxon>Bacteria</taxon>
        <taxon>Pseudomonadati</taxon>
        <taxon>Pseudomonadota</taxon>
        <taxon>Alphaproteobacteria</taxon>
        <taxon>Sphingomonadales</taxon>
        <taxon>Rhizorhabdaceae</taxon>
        <taxon>Edaphosphingomonas</taxon>
    </lineage>
</organism>
<dbReference type="RefSeq" id="WP_107393818.1">
    <property type="nucleotide sequence ID" value="NZ_PHHF01000008.1"/>
</dbReference>
<dbReference type="PANTHER" id="PTHR13789:SF309">
    <property type="entry name" value="PUTATIVE (AFU_ORTHOLOGUE AFUA_6G14510)-RELATED"/>
    <property type="match status" value="1"/>
</dbReference>
<dbReference type="AlphaFoldDB" id="A0A2T4I7N3"/>
<dbReference type="SUPFAM" id="SSF51905">
    <property type="entry name" value="FAD/NAD(P)-binding domain"/>
    <property type="match status" value="1"/>
</dbReference>